<dbReference type="KEGG" id="ddt:AAY81_01500"/>
<evidence type="ECO:0000256" key="6">
    <source>
        <dbReference type="ARBA" id="ARBA00023136"/>
    </source>
</evidence>
<evidence type="ECO:0000313" key="10">
    <source>
        <dbReference type="Proteomes" id="UP000182975"/>
    </source>
</evidence>
<feature type="transmembrane region" description="Helical" evidence="7">
    <location>
        <begin position="306"/>
        <end position="324"/>
    </location>
</feature>
<dbReference type="Pfam" id="PF07690">
    <property type="entry name" value="MFS_1"/>
    <property type="match status" value="1"/>
</dbReference>
<dbReference type="GO" id="GO:0005886">
    <property type="term" value="C:plasma membrane"/>
    <property type="evidence" value="ECO:0007669"/>
    <property type="project" value="UniProtKB-SubCell"/>
</dbReference>
<dbReference type="InterPro" id="IPR011701">
    <property type="entry name" value="MFS"/>
</dbReference>
<sequence length="454" mass="48257">MRAERKNGFSYFALALMVLGSSLGGMAQTGMNTALPSVMTDLAITTDVAQWLVTVFQLMLGIVMPLVAFLSRRFSTKALFVASSLLFSLGSVVIALATLFPVVFLGRVLQSIAVAIMLTMVQVVVFKKFPRERWGTIMGFVGLAMGFAPNIGPTIMGVLIQAWDWRAAFWCFAGISALIALLSCFAMHKSSTQHGASGLDALSLIASTLAFGGLLMGVSNISSFGMGWQCIVPLLVGVASMVWFVHRESRVSNPLLSLEPFKNRDFTLGTIMTCLLFSAFIGVTLVLPLELQSVHGRSALEAGMSLLPGTVAAFIMNPVSGILYDRIGARCVTCVGSALLVIGTLGMYDLGNMDSLALVMAWQAVRAFGISSLIQPLTTWSVRNLSESIVADGTSVSNAVRQIAAAFGTSIMVLLMAIGGEVGSVTAFGVNCAIYFSLACSLILMVMSFALVRK</sequence>
<evidence type="ECO:0000313" key="9">
    <source>
        <dbReference type="EMBL" id="SEO95755.1"/>
    </source>
</evidence>
<feature type="transmembrane region" description="Helical" evidence="7">
    <location>
        <begin position="266"/>
        <end position="286"/>
    </location>
</feature>
<dbReference type="NCBIfam" id="TIGR00711">
    <property type="entry name" value="efflux_EmrB"/>
    <property type="match status" value="1"/>
</dbReference>
<feature type="transmembrane region" description="Helical" evidence="7">
    <location>
        <begin position="224"/>
        <end position="245"/>
    </location>
</feature>
<organism evidence="9 10">
    <name type="scientific">Denitrobacterium detoxificans</name>
    <dbReference type="NCBI Taxonomy" id="79604"/>
    <lineage>
        <taxon>Bacteria</taxon>
        <taxon>Bacillati</taxon>
        <taxon>Actinomycetota</taxon>
        <taxon>Coriobacteriia</taxon>
        <taxon>Eggerthellales</taxon>
        <taxon>Eggerthellaceae</taxon>
        <taxon>Denitrobacterium</taxon>
    </lineage>
</organism>
<gene>
    <name evidence="9" type="ORF">SAMN02910314_01742</name>
</gene>
<evidence type="ECO:0000259" key="8">
    <source>
        <dbReference type="PROSITE" id="PS50850"/>
    </source>
</evidence>
<evidence type="ECO:0000256" key="1">
    <source>
        <dbReference type="ARBA" id="ARBA00004651"/>
    </source>
</evidence>
<dbReference type="EMBL" id="FOEC01000013">
    <property type="protein sequence ID" value="SEO95755.1"/>
    <property type="molecule type" value="Genomic_DNA"/>
</dbReference>
<feature type="transmembrane region" description="Helical" evidence="7">
    <location>
        <begin position="78"/>
        <end position="102"/>
    </location>
</feature>
<proteinExistence type="predicted"/>
<dbReference type="OrthoDB" id="9812221at2"/>
<feature type="transmembrane region" description="Helical" evidence="7">
    <location>
        <begin position="167"/>
        <end position="187"/>
    </location>
</feature>
<name>A0A172RWF0_9ACTN</name>
<evidence type="ECO:0000256" key="2">
    <source>
        <dbReference type="ARBA" id="ARBA00022448"/>
    </source>
</evidence>
<reference evidence="10" key="1">
    <citation type="submission" date="2016-10" db="EMBL/GenBank/DDBJ databases">
        <authorList>
            <person name="Varghese N."/>
        </authorList>
    </citation>
    <scope>NUCLEOTIDE SEQUENCE [LARGE SCALE GENOMIC DNA]</scope>
    <source>
        <strain evidence="10">DSM 21843</strain>
    </source>
</reference>
<evidence type="ECO:0000256" key="7">
    <source>
        <dbReference type="SAM" id="Phobius"/>
    </source>
</evidence>
<dbReference type="PANTHER" id="PTHR42718:SF24">
    <property type="entry name" value="MAJOR FACILITATOR SUPERFAMILY (MFS) PROFILE DOMAIN-CONTAINING PROTEIN"/>
    <property type="match status" value="1"/>
</dbReference>
<evidence type="ECO:0000256" key="5">
    <source>
        <dbReference type="ARBA" id="ARBA00022989"/>
    </source>
</evidence>
<dbReference type="Gene3D" id="1.20.1250.20">
    <property type="entry name" value="MFS general substrate transporter like domains"/>
    <property type="match status" value="1"/>
</dbReference>
<dbReference type="AlphaFoldDB" id="A0A172RWF0"/>
<dbReference type="PROSITE" id="PS50850">
    <property type="entry name" value="MFS"/>
    <property type="match status" value="1"/>
</dbReference>
<feature type="transmembrane region" description="Helical" evidence="7">
    <location>
        <begin position="331"/>
        <end position="348"/>
    </location>
</feature>
<keyword evidence="3" id="KW-1003">Cell membrane</keyword>
<keyword evidence="5 7" id="KW-1133">Transmembrane helix</keyword>
<dbReference type="InterPro" id="IPR004638">
    <property type="entry name" value="EmrB-like"/>
</dbReference>
<feature type="transmembrane region" description="Helical" evidence="7">
    <location>
        <begin position="403"/>
        <end position="422"/>
    </location>
</feature>
<feature type="transmembrane region" description="Helical" evidence="7">
    <location>
        <begin position="108"/>
        <end position="126"/>
    </location>
</feature>
<keyword evidence="10" id="KW-1185">Reference proteome</keyword>
<dbReference type="Gene3D" id="1.20.1720.10">
    <property type="entry name" value="Multidrug resistance protein D"/>
    <property type="match status" value="1"/>
</dbReference>
<dbReference type="RefSeq" id="WP_066660534.1">
    <property type="nucleotide sequence ID" value="NZ_CP011402.1"/>
</dbReference>
<evidence type="ECO:0000256" key="4">
    <source>
        <dbReference type="ARBA" id="ARBA00022692"/>
    </source>
</evidence>
<feature type="domain" description="Major facilitator superfamily (MFS) profile" evidence="8">
    <location>
        <begin position="13"/>
        <end position="454"/>
    </location>
</feature>
<comment type="subcellular location">
    <subcellularLocation>
        <location evidence="1">Cell membrane</location>
        <topology evidence="1">Multi-pass membrane protein</topology>
    </subcellularLocation>
</comment>
<dbReference type="SUPFAM" id="SSF103473">
    <property type="entry name" value="MFS general substrate transporter"/>
    <property type="match status" value="1"/>
</dbReference>
<protein>
    <submittedName>
        <fullName evidence="9">Drug resistance transporter, EmrB/QacA subfamily</fullName>
    </submittedName>
</protein>
<keyword evidence="6 7" id="KW-0472">Membrane</keyword>
<feature type="transmembrane region" description="Helical" evidence="7">
    <location>
        <begin position="199"/>
        <end position="218"/>
    </location>
</feature>
<dbReference type="InterPro" id="IPR020846">
    <property type="entry name" value="MFS_dom"/>
</dbReference>
<feature type="transmembrane region" description="Helical" evidence="7">
    <location>
        <begin position="428"/>
        <end position="452"/>
    </location>
</feature>
<dbReference type="STRING" id="79604.AAY81_01500"/>
<keyword evidence="2" id="KW-0813">Transport</keyword>
<dbReference type="GO" id="GO:0022857">
    <property type="term" value="F:transmembrane transporter activity"/>
    <property type="evidence" value="ECO:0007669"/>
    <property type="project" value="InterPro"/>
</dbReference>
<dbReference type="Proteomes" id="UP000182975">
    <property type="component" value="Unassembled WGS sequence"/>
</dbReference>
<dbReference type="InterPro" id="IPR036259">
    <property type="entry name" value="MFS_trans_sf"/>
</dbReference>
<dbReference type="PANTHER" id="PTHR42718">
    <property type="entry name" value="MAJOR FACILITATOR SUPERFAMILY MULTIDRUG TRANSPORTER MFSC"/>
    <property type="match status" value="1"/>
</dbReference>
<evidence type="ECO:0000256" key="3">
    <source>
        <dbReference type="ARBA" id="ARBA00022475"/>
    </source>
</evidence>
<accession>A0A172RWF0</accession>
<feature type="transmembrane region" description="Helical" evidence="7">
    <location>
        <begin position="138"/>
        <end position="161"/>
    </location>
</feature>
<feature type="transmembrane region" description="Helical" evidence="7">
    <location>
        <begin position="48"/>
        <end position="71"/>
    </location>
</feature>
<keyword evidence="4 7" id="KW-0812">Transmembrane</keyword>
<dbReference type="PRINTS" id="PR00173">
    <property type="entry name" value="EDTRNSPORT"/>
</dbReference>